<feature type="repeat" description="WD" evidence="1">
    <location>
        <begin position="319"/>
        <end position="353"/>
    </location>
</feature>
<keyword evidence="1" id="KW-0853">WD repeat</keyword>
<dbReference type="GO" id="GO:0097361">
    <property type="term" value="C:cytosolic [4Fe-4S] assembly targeting complex"/>
    <property type="evidence" value="ECO:0007669"/>
    <property type="project" value="TreeGrafter"/>
</dbReference>
<keyword evidence="3" id="KW-1185">Reference proteome</keyword>
<dbReference type="PROSITE" id="PS50294">
    <property type="entry name" value="WD_REPEATS_REGION"/>
    <property type="match status" value="1"/>
</dbReference>
<evidence type="ECO:0000313" key="3">
    <source>
        <dbReference type="Proteomes" id="UP000683925"/>
    </source>
</evidence>
<accession>A0A8S1VNL0</accession>
<gene>
    <name evidence="2" type="ORF">POCTA_138.1.T0700235</name>
</gene>
<comment type="caution">
    <text evidence="2">The sequence shown here is derived from an EMBL/GenBank/DDBJ whole genome shotgun (WGS) entry which is preliminary data.</text>
</comment>
<evidence type="ECO:0000256" key="1">
    <source>
        <dbReference type="PROSITE-ProRule" id="PRU00221"/>
    </source>
</evidence>
<dbReference type="AlphaFoldDB" id="A0A8S1VNL0"/>
<dbReference type="Pfam" id="PF00400">
    <property type="entry name" value="WD40"/>
    <property type="match status" value="2"/>
</dbReference>
<dbReference type="PROSITE" id="PS50082">
    <property type="entry name" value="WD_REPEATS_2"/>
    <property type="match status" value="1"/>
</dbReference>
<protein>
    <recommendedName>
        <fullName evidence="4">WD40-repeat-containing domain</fullName>
    </recommendedName>
</protein>
<evidence type="ECO:0000313" key="2">
    <source>
        <dbReference type="EMBL" id="CAD8178231.1"/>
    </source>
</evidence>
<evidence type="ECO:0008006" key="4">
    <source>
        <dbReference type="Google" id="ProtNLM"/>
    </source>
</evidence>
<dbReference type="EMBL" id="CAJJDP010000069">
    <property type="protein sequence ID" value="CAD8178231.1"/>
    <property type="molecule type" value="Genomic_DNA"/>
</dbReference>
<dbReference type="SMART" id="SM00320">
    <property type="entry name" value="WD40"/>
    <property type="match status" value="4"/>
</dbReference>
<dbReference type="InterPro" id="IPR001680">
    <property type="entry name" value="WD40_rpt"/>
</dbReference>
<reference evidence="2" key="1">
    <citation type="submission" date="2021-01" db="EMBL/GenBank/DDBJ databases">
        <authorList>
            <consortium name="Genoscope - CEA"/>
            <person name="William W."/>
        </authorList>
    </citation>
    <scope>NUCLEOTIDE SEQUENCE</scope>
</reference>
<dbReference type="GO" id="GO:0016226">
    <property type="term" value="P:iron-sulfur cluster assembly"/>
    <property type="evidence" value="ECO:0007669"/>
    <property type="project" value="TreeGrafter"/>
</dbReference>
<organism evidence="2 3">
    <name type="scientific">Paramecium octaurelia</name>
    <dbReference type="NCBI Taxonomy" id="43137"/>
    <lineage>
        <taxon>Eukaryota</taxon>
        <taxon>Sar</taxon>
        <taxon>Alveolata</taxon>
        <taxon>Ciliophora</taxon>
        <taxon>Intramacronucleata</taxon>
        <taxon>Oligohymenophorea</taxon>
        <taxon>Peniculida</taxon>
        <taxon>Parameciidae</taxon>
        <taxon>Paramecium</taxon>
    </lineage>
</organism>
<dbReference type="PANTHER" id="PTHR19920">
    <property type="entry name" value="WD40 PROTEIN CIAO1"/>
    <property type="match status" value="1"/>
</dbReference>
<dbReference type="OrthoDB" id="674604at2759"/>
<name>A0A8S1VNL0_PAROT</name>
<proteinExistence type="predicted"/>
<dbReference type="Proteomes" id="UP000683925">
    <property type="component" value="Unassembled WGS sequence"/>
</dbReference>
<sequence length="543" mass="64691">MFQPKMIENVDDFFCSSGHRQPVFMVALDPKLEWDQRFLCTTCAENSGLDAQQVGFKKIIQIIQESQEKKMEKVESIVVNEIKLVESMYDLVDQMKTIVIKQFEESISIMKEWTKNLQQKGQEQSHYSFYEELEDIIKKNNKSEANVQSLIHEVQQTNHCWSSKLCPKLEYFNKFEEYKKCKELLSKLQLDSMKFTQNEYQQQINLDSPLKNNYSDQDIQSEGEIKLKLLDQSVKQLKRCNDIVFNSNGSIMVSTSENDIKIWRFQNGTIKQGKTLERHTDCIQCLVYSKKSNSFISSDKTIRCWKLIDQNDWCFSQSYQQHTDYVMCMILNSNEDLLFSGSRDKSIKVWKVDFIQNKLTYQYSLDKHDHYVISLSLNQSETQLVSCAKKQNQIIIWERREKDKFEFKYFVKQSIQLYGQKVKFIKNDQFIWITGDEQMDNLYVFELQQETFQENQEKTIQLIKNKENIDQYRFPIIYNKERNLIVVRHKKYIYIIREISDGRYKIVDQLKCDTSQVYGTVTNNGKYLVYWDEKNSGYSTYQL</sequence>
<dbReference type="PANTHER" id="PTHR19920:SF0">
    <property type="entry name" value="CYTOSOLIC IRON-SULFUR PROTEIN ASSEMBLY PROTEIN CIAO1-RELATED"/>
    <property type="match status" value="1"/>
</dbReference>